<organism evidence="7 10">
    <name type="scientific">Burkholderia gladioli</name>
    <name type="common">Pseudomonas marginata</name>
    <name type="synonym">Phytomonas marginata</name>
    <dbReference type="NCBI Taxonomy" id="28095"/>
    <lineage>
        <taxon>Bacteria</taxon>
        <taxon>Pseudomonadati</taxon>
        <taxon>Pseudomonadota</taxon>
        <taxon>Betaproteobacteria</taxon>
        <taxon>Burkholderiales</taxon>
        <taxon>Burkholderiaceae</taxon>
        <taxon>Burkholderia</taxon>
    </lineage>
</organism>
<feature type="active site" description="Proton donor" evidence="2">
    <location>
        <position position="369"/>
    </location>
</feature>
<feature type="binding site" evidence="3">
    <location>
        <position position="309"/>
    </location>
    <ligand>
        <name>Mn(2+)</name>
        <dbReference type="ChEBI" id="CHEBI:29035"/>
        <label>2</label>
    </ligand>
</feature>
<reference evidence="10" key="2">
    <citation type="submission" date="2017-09" db="EMBL/GenBank/DDBJ databases">
        <title>FDA dAtabase for Regulatory Grade micrObial Sequences (FDA-ARGOS): Supporting development and validation of Infectious Disease Dx tests.</title>
        <authorList>
            <person name="Minogue T."/>
            <person name="Wolcott M."/>
            <person name="Wasieloski L."/>
            <person name="Aguilar W."/>
            <person name="Moore D."/>
            <person name="Tallon L."/>
            <person name="Sadzewicz L."/>
            <person name="Ott S."/>
            <person name="Zhao X."/>
            <person name="Nagaraj S."/>
            <person name="Vavikolanu K."/>
            <person name="Aluvathingal J."/>
            <person name="Nadendla S."/>
            <person name="Sichtig H."/>
        </authorList>
    </citation>
    <scope>NUCLEOTIDE SEQUENCE [LARGE SCALE GENOMIC DNA]</scope>
    <source>
        <strain evidence="10">FDAARGOS_390</strain>
    </source>
</reference>
<dbReference type="SMART" id="SM00835">
    <property type="entry name" value="Cupin_1"/>
    <property type="match status" value="2"/>
</dbReference>
<feature type="domain" description="Cupin type-1" evidence="5">
    <location>
        <begin position="84"/>
        <end position="225"/>
    </location>
</feature>
<comment type="cofactor">
    <cofactor evidence="3">
        <name>Mn(2+)</name>
        <dbReference type="ChEBI" id="CHEBI:29035"/>
    </cofactor>
    <text evidence="3">Binds 2 manganese ions per subunit.</text>
</comment>
<sequence length="418" mass="45177">MTDLKRRSVLVGAAAGAVALGAAAAAKAAEFGNPDTPAQGAINSTPIAIAEPGPQNPQLRDVLPSFNNPPPTDVGGMPIPWASFNMAHKRIQAGGWAREVTTKAFPVSKDIAGVNMRLGPGGVRELHWHQQAEWAIMVSGEVRITTIDTRGRAEVADVAAGDIWYFPPGLPHSLQGLGDNGGEFVLAFDNGAAGEFNTLMVSDWLAHTPPDILAQNFGVPAEKFKEIPLEQLWIYQGAKAGPLAADQAYAASPEGRPDHPFIFRMGAMAPTISTAGGEVRIVDSHNFPVSKTVAAALVTVKPGGLRELHWHPDNDEWQYFIKGTGRMTVFNTGPAAQTVDFNPGDVGYVEKNLGHYIKNTGKEDLVFLEIFKSDHFSEVTLSQWLASVPRQLLREHLRVDDETLDAIHKLKQRRDVIA</sequence>
<dbReference type="SUPFAM" id="SSF51182">
    <property type="entry name" value="RmlC-like cupins"/>
    <property type="match status" value="1"/>
</dbReference>
<evidence type="ECO:0000313" key="8">
    <source>
        <dbReference type="EMBL" id="UWX71008.1"/>
    </source>
</evidence>
<dbReference type="InterPro" id="IPR006045">
    <property type="entry name" value="Cupin_1"/>
</dbReference>
<reference evidence="8" key="4">
    <citation type="submission" date="2022-09" db="EMBL/GenBank/DDBJ databases">
        <title>Genomic of Burkholderia gladioli.</title>
        <authorList>
            <person name="Wu H."/>
        </authorList>
    </citation>
    <scope>NUCLEOTIDE SEQUENCE</scope>
    <source>
        <strain evidence="8">ZN-S4</strain>
    </source>
</reference>
<dbReference type="InterPro" id="IPR014710">
    <property type="entry name" value="RmlC-like_jellyroll"/>
</dbReference>
<dbReference type="Gene3D" id="2.60.120.10">
    <property type="entry name" value="Jelly Rolls"/>
    <property type="match status" value="2"/>
</dbReference>
<feature type="domain" description="Cupin type-1" evidence="5">
    <location>
        <begin position="263"/>
        <end position="405"/>
    </location>
</feature>
<dbReference type="CDD" id="cd20304">
    <property type="entry name" value="cupin_OxDC_N"/>
    <property type="match status" value="1"/>
</dbReference>
<feature type="signal peptide" evidence="4">
    <location>
        <begin position="1"/>
        <end position="28"/>
    </location>
</feature>
<keyword evidence="4" id="KW-0732">Signal</keyword>
<dbReference type="InterPro" id="IPR051610">
    <property type="entry name" value="GPI/OXD"/>
</dbReference>
<name>A0A095XEY8_BURGA</name>
<dbReference type="InterPro" id="IPR017774">
    <property type="entry name" value="Bicupin_oxalate_deCO2ase/Oxase"/>
</dbReference>
<dbReference type="EC" id="4.1.1.2" evidence="6"/>
<dbReference type="RefSeq" id="WP_013696893.1">
    <property type="nucleotide sequence ID" value="NZ_CADEPO010000004.1"/>
</dbReference>
<dbReference type="EMBL" id="JPGG01000018">
    <property type="protein sequence ID" value="KGC09663.1"/>
    <property type="molecule type" value="Genomic_DNA"/>
</dbReference>
<evidence type="ECO:0000256" key="3">
    <source>
        <dbReference type="PIRSR" id="PIRSR617774-2"/>
    </source>
</evidence>
<evidence type="ECO:0000256" key="2">
    <source>
        <dbReference type="PIRSR" id="PIRSR617774-1"/>
    </source>
</evidence>
<keyword evidence="6" id="KW-0456">Lyase</keyword>
<dbReference type="OrthoDB" id="1973590at2"/>
<dbReference type="GO" id="GO:0046564">
    <property type="term" value="F:oxalate decarboxylase activity"/>
    <property type="evidence" value="ECO:0007669"/>
    <property type="project" value="UniProtKB-EC"/>
</dbReference>
<dbReference type="Proteomes" id="UP001059745">
    <property type="component" value="Chromosome 1"/>
</dbReference>
<dbReference type="CDD" id="cd20305">
    <property type="entry name" value="cupin_OxDC_C"/>
    <property type="match status" value="1"/>
</dbReference>
<feature type="binding site" evidence="3">
    <location>
        <position position="316"/>
    </location>
    <ligand>
        <name>Mn(2+)</name>
        <dbReference type="ChEBI" id="CHEBI:29035"/>
        <label>2</label>
    </ligand>
</feature>
<dbReference type="GeneID" id="66456746"/>
<dbReference type="KEGG" id="bgo:BM43_2239"/>
<feature type="binding site" evidence="3">
    <location>
        <position position="311"/>
    </location>
    <ligand>
        <name>Mn(2+)</name>
        <dbReference type="ChEBI" id="CHEBI:29035"/>
        <label>2</label>
    </ligand>
</feature>
<keyword evidence="1 3" id="KW-0479">Metal-binding</keyword>
<evidence type="ECO:0000259" key="5">
    <source>
        <dbReference type="SMART" id="SM00835"/>
    </source>
</evidence>
<proteinExistence type="predicted"/>
<dbReference type="AlphaFoldDB" id="A0A095XEY8"/>
<feature type="binding site" evidence="3">
    <location>
        <position position="129"/>
    </location>
    <ligand>
        <name>Mn(2+)</name>
        <dbReference type="ChEBI" id="CHEBI:29035"/>
        <label>1</label>
    </ligand>
</feature>
<reference evidence="7" key="3">
    <citation type="submission" date="2017-09" db="EMBL/GenBank/DDBJ databases">
        <title>FDA dAtabase for Regulatory Grade micrObial Sequences (FDA-ARGOS): Supporting development and validation of Infectious Disease Dx tests.</title>
        <authorList>
            <person name="Minogue T."/>
            <person name="Wolcott M."/>
            <person name="Wasieloski L."/>
            <person name="Aguilar W."/>
            <person name="Moore D."/>
            <person name="Tallon L.J."/>
            <person name="Sadzewicz L."/>
            <person name="Ott S."/>
            <person name="Zhao X."/>
            <person name="Nagaraj S."/>
            <person name="Vavikolanu K."/>
            <person name="Aluvathingal J."/>
            <person name="Nadendla S."/>
            <person name="Sichtig H."/>
        </authorList>
    </citation>
    <scope>NUCLEOTIDE SEQUENCE</scope>
    <source>
        <strain evidence="7">FDAARGOS_390</strain>
    </source>
</reference>
<accession>A0A095XEY8</accession>
<dbReference type="GO" id="GO:0046872">
    <property type="term" value="F:metal ion binding"/>
    <property type="evidence" value="ECO:0007669"/>
    <property type="project" value="UniProtKB-KW"/>
</dbReference>
<reference evidence="6 9" key="1">
    <citation type="submission" date="2014-04" db="EMBL/GenBank/DDBJ databases">
        <authorList>
            <person name="Bishop-Lilly K.A."/>
            <person name="Broomall S.M."/>
            <person name="Chain P.S."/>
            <person name="Chertkov O."/>
            <person name="Coyne S.R."/>
            <person name="Daligault H.E."/>
            <person name="Davenport K.W."/>
            <person name="Erkkila T."/>
            <person name="Frey K.G."/>
            <person name="Gibbons H.S."/>
            <person name="Gu W."/>
            <person name="Jaissle J."/>
            <person name="Johnson S.L."/>
            <person name="Koroleva G.I."/>
            <person name="Ladner J.T."/>
            <person name="Lo C.-C."/>
            <person name="Minogue T.D."/>
            <person name="Munk C."/>
            <person name="Palacios G.F."/>
            <person name="Redden C.L."/>
            <person name="Rosenzweig C.N."/>
            <person name="Scholz M.B."/>
            <person name="Teshima H."/>
            <person name="Xu Y."/>
        </authorList>
    </citation>
    <scope>NUCLEOTIDE SEQUENCE [LARGE SCALE GENOMIC DNA]</scope>
    <source>
        <strain evidence="6">Gladioli</strain>
        <strain evidence="9">gladioli</strain>
    </source>
</reference>
<feature type="binding site" evidence="3">
    <location>
        <position position="127"/>
    </location>
    <ligand>
        <name>Mn(2+)</name>
        <dbReference type="ChEBI" id="CHEBI:29035"/>
        <label>1</label>
    </ligand>
</feature>
<dbReference type="Pfam" id="PF00190">
    <property type="entry name" value="Cupin_1"/>
    <property type="match status" value="2"/>
</dbReference>
<dbReference type="PANTHER" id="PTHR35848">
    <property type="entry name" value="OXALATE-BINDING PROTEIN"/>
    <property type="match status" value="1"/>
</dbReference>
<dbReference type="PROSITE" id="PS51318">
    <property type="entry name" value="TAT"/>
    <property type="match status" value="1"/>
</dbReference>
<dbReference type="InterPro" id="IPR006311">
    <property type="entry name" value="TAT_signal"/>
</dbReference>
<evidence type="ECO:0000313" key="9">
    <source>
        <dbReference type="Proteomes" id="UP000029590"/>
    </source>
</evidence>
<dbReference type="PANTHER" id="PTHR35848:SF9">
    <property type="entry name" value="SLL1358 PROTEIN"/>
    <property type="match status" value="1"/>
</dbReference>
<feature type="binding site" evidence="3">
    <location>
        <position position="355"/>
    </location>
    <ligand>
        <name>Mn(2+)</name>
        <dbReference type="ChEBI" id="CHEBI:29035"/>
        <label>2</label>
    </ligand>
</feature>
<dbReference type="OMA" id="HARTFNY"/>
<evidence type="ECO:0000313" key="10">
    <source>
        <dbReference type="Proteomes" id="UP000220629"/>
    </source>
</evidence>
<keyword evidence="3" id="KW-0464">Manganese</keyword>
<protein>
    <submittedName>
        <fullName evidence="7 8">Cupin</fullName>
    </submittedName>
    <submittedName>
        <fullName evidence="6">Oxalate decarboxylase oxdD</fullName>
        <ecNumber evidence="6">4.1.1.2</ecNumber>
    </submittedName>
</protein>
<evidence type="ECO:0000313" key="7">
    <source>
        <dbReference type="EMBL" id="PEH39354.1"/>
    </source>
</evidence>
<gene>
    <name evidence="6" type="primary">oxdD</name>
    <name evidence="7" type="ORF">CRM94_34290</name>
    <name evidence="6" type="ORF">DM48_6656</name>
    <name evidence="8" type="ORF">NYZ96_04365</name>
</gene>
<feature type="chain" id="PRO_5011844146" evidence="4">
    <location>
        <begin position="29"/>
        <end position="418"/>
    </location>
</feature>
<dbReference type="Proteomes" id="UP000029590">
    <property type="component" value="Unassembled WGS sequence"/>
</dbReference>
<dbReference type="NCBIfam" id="TIGR03404">
    <property type="entry name" value="bicupin_oxalic"/>
    <property type="match status" value="1"/>
</dbReference>
<dbReference type="InterPro" id="IPR011051">
    <property type="entry name" value="RmlC_Cupin_sf"/>
</dbReference>
<evidence type="ECO:0000313" key="6">
    <source>
        <dbReference type="EMBL" id="KGC09663.1"/>
    </source>
</evidence>
<evidence type="ECO:0000256" key="4">
    <source>
        <dbReference type="SAM" id="SignalP"/>
    </source>
</evidence>
<feature type="binding site" evidence="3">
    <location>
        <position position="172"/>
    </location>
    <ligand>
        <name>Mn(2+)</name>
        <dbReference type="ChEBI" id="CHEBI:29035"/>
        <label>1</label>
    </ligand>
</feature>
<dbReference type="EMBL" id="PDDY01000004">
    <property type="protein sequence ID" value="PEH39354.1"/>
    <property type="molecule type" value="Genomic_DNA"/>
</dbReference>
<feature type="binding site" evidence="3">
    <location>
        <position position="133"/>
    </location>
    <ligand>
        <name>Mn(2+)</name>
        <dbReference type="ChEBI" id="CHEBI:29035"/>
        <label>1</label>
    </ligand>
</feature>
<dbReference type="Proteomes" id="UP000220629">
    <property type="component" value="Unassembled WGS sequence"/>
</dbReference>
<dbReference type="GO" id="GO:0033609">
    <property type="term" value="P:oxalate metabolic process"/>
    <property type="evidence" value="ECO:0007669"/>
    <property type="project" value="InterPro"/>
</dbReference>
<evidence type="ECO:0000256" key="1">
    <source>
        <dbReference type="ARBA" id="ARBA00022723"/>
    </source>
</evidence>
<accession>A0A095EX38</accession>
<dbReference type="EMBL" id="CP104214">
    <property type="protein sequence ID" value="UWX71008.1"/>
    <property type="molecule type" value="Genomic_DNA"/>
</dbReference>